<dbReference type="AlphaFoldDB" id="A0A5B1M4S7"/>
<gene>
    <name evidence="3" type="ORF">F0U47_06385</name>
</gene>
<keyword evidence="4" id="KW-1185">Reference proteome</keyword>
<keyword evidence="2" id="KW-1133">Transmembrane helix</keyword>
<dbReference type="EMBL" id="VUJW01000003">
    <property type="protein sequence ID" value="KAA1427139.1"/>
    <property type="molecule type" value="Genomic_DNA"/>
</dbReference>
<evidence type="ECO:0000256" key="1">
    <source>
        <dbReference type="SAM" id="MobiDB-lite"/>
    </source>
</evidence>
<dbReference type="NCBIfam" id="TIGR01167">
    <property type="entry name" value="LPXTG_anchor"/>
    <property type="match status" value="1"/>
</dbReference>
<keyword evidence="2" id="KW-0812">Transmembrane</keyword>
<evidence type="ECO:0000313" key="4">
    <source>
        <dbReference type="Proteomes" id="UP000324351"/>
    </source>
</evidence>
<comment type="caution">
    <text evidence="3">The sequence shown here is derived from an EMBL/GenBank/DDBJ whole genome shotgun (WGS) entry which is preliminary data.</text>
</comment>
<dbReference type="Proteomes" id="UP000324351">
    <property type="component" value="Unassembled WGS sequence"/>
</dbReference>
<accession>A0A5B1M4S7</accession>
<evidence type="ECO:0000313" key="3">
    <source>
        <dbReference type="EMBL" id="KAA1427139.1"/>
    </source>
</evidence>
<name>A0A5B1M4S7_9ACTN</name>
<reference evidence="3 4" key="1">
    <citation type="submission" date="2019-09" db="EMBL/GenBank/DDBJ databases">
        <title>Nocardioides panacisoli sp. nov., isolated from the soil of a ginseng field.</title>
        <authorList>
            <person name="Cho C."/>
        </authorList>
    </citation>
    <scope>NUCLEOTIDE SEQUENCE [LARGE SCALE GENOMIC DNA]</scope>
    <source>
        <strain evidence="3 4">BN140041</strain>
    </source>
</reference>
<reference evidence="3 4" key="2">
    <citation type="submission" date="2019-09" db="EMBL/GenBank/DDBJ databases">
        <authorList>
            <person name="Jin C."/>
        </authorList>
    </citation>
    <scope>NUCLEOTIDE SEQUENCE [LARGE SCALE GENOMIC DNA]</scope>
    <source>
        <strain evidence="3 4">BN140041</strain>
    </source>
</reference>
<organism evidence="3 4">
    <name type="scientific">Nocardioides antri</name>
    <dbReference type="NCBI Taxonomy" id="2607659"/>
    <lineage>
        <taxon>Bacteria</taxon>
        <taxon>Bacillati</taxon>
        <taxon>Actinomycetota</taxon>
        <taxon>Actinomycetes</taxon>
        <taxon>Propionibacteriales</taxon>
        <taxon>Nocardioidaceae</taxon>
        <taxon>Nocardioides</taxon>
    </lineage>
</organism>
<proteinExistence type="predicted"/>
<keyword evidence="2" id="KW-0472">Membrane</keyword>
<sequence length="183" mass="18924">MSAPADAAPDPYSPSVQTSCRIDVPAVVQPDKKFTIKVSVRANSATEPRGLIHLWITSAGQGTVWEKTVPYNGGTKKVQGPALTAGDDYEIRARFQPRDAEFAQCRGSVSFDVKSQGDQRDPDGNGNGDGDGDGDGDDQGGILPDTGGPALLWLLLGLGLVGGGTAAVVYSRRRSAAAAAAVV</sequence>
<protein>
    <submittedName>
        <fullName evidence="3">LPXTG cell wall anchor domain-containing protein</fullName>
    </submittedName>
</protein>
<feature type="transmembrane region" description="Helical" evidence="2">
    <location>
        <begin position="150"/>
        <end position="170"/>
    </location>
</feature>
<feature type="region of interest" description="Disordered" evidence="1">
    <location>
        <begin position="111"/>
        <end position="143"/>
    </location>
</feature>
<dbReference type="RefSeq" id="WP_149749507.1">
    <property type="nucleotide sequence ID" value="NZ_VUJW01000003.1"/>
</dbReference>
<evidence type="ECO:0000256" key="2">
    <source>
        <dbReference type="SAM" id="Phobius"/>
    </source>
</evidence>